<comment type="caution">
    <text evidence="15">The sequence shown here is derived from an EMBL/GenBank/DDBJ whole genome shotgun (WGS) entry which is preliminary data.</text>
</comment>
<comment type="subcellular location">
    <subcellularLocation>
        <location evidence="1 13">Cytoplasm</location>
    </subcellularLocation>
</comment>
<dbReference type="Proteomes" id="UP000242881">
    <property type="component" value="Unassembled WGS sequence"/>
</dbReference>
<evidence type="ECO:0000256" key="12">
    <source>
        <dbReference type="ARBA" id="ARBA00025280"/>
    </source>
</evidence>
<keyword evidence="10 13" id="KW-0443">Lipid metabolism</keyword>
<organism evidence="15 16">
    <name type="scientific">Calditerrivibrio nitroreducens</name>
    <dbReference type="NCBI Taxonomy" id="477976"/>
    <lineage>
        <taxon>Bacteria</taxon>
        <taxon>Pseudomonadati</taxon>
        <taxon>Deferribacterota</taxon>
        <taxon>Deferribacteres</taxon>
        <taxon>Deferribacterales</taxon>
        <taxon>Calditerrivibrionaceae</taxon>
    </lineage>
</organism>
<dbReference type="PANTHER" id="PTHR42995:SF5">
    <property type="entry name" value="ACETYL-COENZYME A CARBOXYLASE CARBOXYL TRANSFERASE SUBUNIT BETA, CHLOROPLASTIC"/>
    <property type="match status" value="1"/>
</dbReference>
<evidence type="ECO:0000256" key="9">
    <source>
        <dbReference type="ARBA" id="ARBA00022840"/>
    </source>
</evidence>
<evidence type="ECO:0000256" key="5">
    <source>
        <dbReference type="ARBA" id="ARBA00022741"/>
    </source>
</evidence>
<dbReference type="EMBL" id="PNIN01000019">
    <property type="protein sequence ID" value="PMP72706.1"/>
    <property type="molecule type" value="Genomic_DNA"/>
</dbReference>
<dbReference type="InterPro" id="IPR000438">
    <property type="entry name" value="Acetyl_CoA_COase_Trfase_b_su"/>
</dbReference>
<dbReference type="GO" id="GO:0009317">
    <property type="term" value="C:acetyl-CoA carboxylase complex"/>
    <property type="evidence" value="ECO:0007669"/>
    <property type="project" value="InterPro"/>
</dbReference>
<dbReference type="HAMAP" id="MF_01395">
    <property type="entry name" value="AcetylCoA_CT_beta"/>
    <property type="match status" value="1"/>
</dbReference>
<feature type="binding site" evidence="13">
    <location>
        <position position="52"/>
    </location>
    <ligand>
        <name>Zn(2+)</name>
        <dbReference type="ChEBI" id="CHEBI:29105"/>
    </ligand>
</feature>
<comment type="function">
    <text evidence="12 13">Component of the acetyl coenzyme A carboxylase (ACC) complex. Biotin carboxylase (BC) catalyzes the carboxylation of biotin on its carrier protein (BCCP) and then the CO(2) group is transferred by the transcarboxylase to acetyl-CoA to form malonyl-CoA.</text>
</comment>
<dbReference type="SUPFAM" id="SSF52096">
    <property type="entry name" value="ClpP/crotonase"/>
    <property type="match status" value="1"/>
</dbReference>
<comment type="similarity">
    <text evidence="13">Belongs to the AccD/PCCB family.</text>
</comment>
<comment type="cofactor">
    <cofactor evidence="13">
        <name>Zn(2+)</name>
        <dbReference type="ChEBI" id="CHEBI:29105"/>
    </cofactor>
    <text evidence="13">Binds 1 zinc ion per subunit.</text>
</comment>
<dbReference type="Pfam" id="PF17848">
    <property type="entry name" value="Zn_ribbon_ACC"/>
    <property type="match status" value="1"/>
</dbReference>
<dbReference type="InterPro" id="IPR041010">
    <property type="entry name" value="Znf-ACC"/>
</dbReference>
<keyword evidence="7 13" id="KW-0276">Fatty acid metabolism</keyword>
<dbReference type="NCBIfam" id="TIGR00515">
    <property type="entry name" value="accD"/>
    <property type="match status" value="1"/>
</dbReference>
<protein>
    <recommendedName>
        <fullName evidence="13">Acetyl-coenzyme A carboxylase carboxyl transferase subunit beta</fullName>
        <shortName evidence="13">ACCase subunit beta</shortName>
        <shortName evidence="13">Acetyl-CoA carboxylase carboxyltransferase subunit beta</shortName>
        <ecNumber evidence="13">2.1.3.15</ecNumber>
    </recommendedName>
</protein>
<dbReference type="PANTHER" id="PTHR42995">
    <property type="entry name" value="ACETYL-COENZYME A CARBOXYLASE CARBOXYL TRANSFERASE SUBUNIT BETA, CHLOROPLASTIC"/>
    <property type="match status" value="1"/>
</dbReference>
<dbReference type="InterPro" id="IPR034733">
    <property type="entry name" value="AcCoA_carboxyl_beta"/>
</dbReference>
<dbReference type="InterPro" id="IPR029045">
    <property type="entry name" value="ClpP/crotonase-like_dom_sf"/>
</dbReference>
<name>A0A2J6WQP1_9BACT</name>
<keyword evidence="9 13" id="KW-0067">ATP-binding</keyword>
<evidence type="ECO:0000256" key="1">
    <source>
        <dbReference type="ARBA" id="ARBA00004496"/>
    </source>
</evidence>
<comment type="subunit">
    <text evidence="13">Acetyl-CoA carboxylase is a heterohexamer composed of biotin carboxyl carrier protein (AccB), biotin carboxylase (AccC) and two subunits each of ACCase subunit alpha (AccA) and ACCase subunit beta (AccD).</text>
</comment>
<keyword evidence="8 13" id="KW-0862">Zinc</keyword>
<dbReference type="GO" id="GO:0006633">
    <property type="term" value="P:fatty acid biosynthetic process"/>
    <property type="evidence" value="ECO:0007669"/>
    <property type="project" value="UniProtKB-KW"/>
</dbReference>
<evidence type="ECO:0000256" key="2">
    <source>
        <dbReference type="ARBA" id="ARBA00022516"/>
    </source>
</evidence>
<dbReference type="GO" id="GO:0008270">
    <property type="term" value="F:zinc ion binding"/>
    <property type="evidence" value="ECO:0007669"/>
    <property type="project" value="UniProtKB-UniRule"/>
</dbReference>
<feature type="binding site" evidence="13">
    <location>
        <position position="33"/>
    </location>
    <ligand>
        <name>Zn(2+)</name>
        <dbReference type="ChEBI" id="CHEBI:29105"/>
    </ligand>
</feature>
<evidence type="ECO:0000313" key="15">
    <source>
        <dbReference type="EMBL" id="PMP72706.1"/>
    </source>
</evidence>
<accession>A0A2J6WQP1</accession>
<evidence type="ECO:0000256" key="11">
    <source>
        <dbReference type="ARBA" id="ARBA00023160"/>
    </source>
</evidence>
<proteinExistence type="inferred from homology"/>
<evidence type="ECO:0000256" key="8">
    <source>
        <dbReference type="ARBA" id="ARBA00022833"/>
    </source>
</evidence>
<dbReference type="AlphaFoldDB" id="A0A2J6WQP1"/>
<dbReference type="GO" id="GO:2001295">
    <property type="term" value="P:malonyl-CoA biosynthetic process"/>
    <property type="evidence" value="ECO:0007669"/>
    <property type="project" value="UniProtKB-UniRule"/>
</dbReference>
<keyword evidence="3 13" id="KW-0808">Transferase</keyword>
<dbReference type="GO" id="GO:0003989">
    <property type="term" value="F:acetyl-CoA carboxylase activity"/>
    <property type="evidence" value="ECO:0007669"/>
    <property type="project" value="InterPro"/>
</dbReference>
<feature type="binding site" evidence="13">
    <location>
        <position position="30"/>
    </location>
    <ligand>
        <name>Zn(2+)</name>
        <dbReference type="ChEBI" id="CHEBI:29105"/>
    </ligand>
</feature>
<keyword evidence="6 13" id="KW-0863">Zinc-finger</keyword>
<dbReference type="Gene3D" id="3.90.226.10">
    <property type="entry name" value="2-enoyl-CoA Hydratase, Chain A, domain 1"/>
    <property type="match status" value="1"/>
</dbReference>
<evidence type="ECO:0000256" key="4">
    <source>
        <dbReference type="ARBA" id="ARBA00022723"/>
    </source>
</evidence>
<dbReference type="PRINTS" id="PR01070">
    <property type="entry name" value="ACCCTRFRASEB"/>
</dbReference>
<keyword evidence="13" id="KW-0963">Cytoplasm</keyword>
<evidence type="ECO:0000313" key="16">
    <source>
        <dbReference type="Proteomes" id="UP000242881"/>
    </source>
</evidence>
<feature type="zinc finger region" description="C4-type" evidence="13">
    <location>
        <begin position="30"/>
        <end position="52"/>
    </location>
</feature>
<keyword evidence="11 13" id="KW-0275">Fatty acid biosynthesis</keyword>
<evidence type="ECO:0000259" key="14">
    <source>
        <dbReference type="PROSITE" id="PS50980"/>
    </source>
</evidence>
<dbReference type="Pfam" id="PF01039">
    <property type="entry name" value="Carboxyl_trans"/>
    <property type="match status" value="1"/>
</dbReference>
<dbReference type="InterPro" id="IPR011762">
    <property type="entry name" value="COA_CT_N"/>
</dbReference>
<evidence type="ECO:0000256" key="7">
    <source>
        <dbReference type="ARBA" id="ARBA00022832"/>
    </source>
</evidence>
<sequence length="281" mass="31101">MGLRSFLLEKIQKVTVGKRKEIQKDIWVKCDKCGEVSYKDDIINNFHTCPACGYHFKVGAMDKINMIIDAGSFVEIDANLKSLDPLQFKDTKKYIDRIRDTVKKTSLNEAFISGYGTVYKKTVHIGAFEFSFLGGSMGSVVGEKITRLIESAIANKNHVITISCSGGARMQESILSLMQMAKTSAALKKLSNEGLAHISILTDPTTGGVTASFAMLGDVHIAEPGALIGFAGPRVIEQTIRQKLPEGFQTAEFLLQHGMVDMVLHRKEWKDTIYKLLQFFG</sequence>
<reference evidence="15 16" key="1">
    <citation type="submission" date="2018-01" db="EMBL/GenBank/DDBJ databases">
        <title>Metagenomic assembled genomes from two thermal pools in the Uzon Caldera, Kamchatka, Russia.</title>
        <authorList>
            <person name="Wilkins L."/>
            <person name="Ettinger C."/>
        </authorList>
    </citation>
    <scope>NUCLEOTIDE SEQUENCE [LARGE SCALE GENOMIC DNA]</scope>
    <source>
        <strain evidence="15">ZAV-05</strain>
    </source>
</reference>
<dbReference type="EC" id="2.1.3.15" evidence="13"/>
<evidence type="ECO:0000256" key="13">
    <source>
        <dbReference type="HAMAP-Rule" id="MF_01395"/>
    </source>
</evidence>
<evidence type="ECO:0000256" key="3">
    <source>
        <dbReference type="ARBA" id="ARBA00022679"/>
    </source>
</evidence>
<gene>
    <name evidence="13" type="primary">accD</name>
    <name evidence="15" type="ORF">C0187_01165</name>
</gene>
<comment type="catalytic activity">
    <reaction evidence="13">
        <text>N(6)-carboxybiotinyl-L-lysyl-[protein] + acetyl-CoA = N(6)-biotinyl-L-lysyl-[protein] + malonyl-CoA</text>
        <dbReference type="Rhea" id="RHEA:54728"/>
        <dbReference type="Rhea" id="RHEA-COMP:10505"/>
        <dbReference type="Rhea" id="RHEA-COMP:10506"/>
        <dbReference type="ChEBI" id="CHEBI:57288"/>
        <dbReference type="ChEBI" id="CHEBI:57384"/>
        <dbReference type="ChEBI" id="CHEBI:83144"/>
        <dbReference type="ChEBI" id="CHEBI:83145"/>
        <dbReference type="EC" id="2.1.3.15"/>
    </reaction>
</comment>
<feature type="binding site" evidence="13">
    <location>
        <position position="49"/>
    </location>
    <ligand>
        <name>Zn(2+)</name>
        <dbReference type="ChEBI" id="CHEBI:29105"/>
    </ligand>
</feature>
<dbReference type="UniPathway" id="UPA00655">
    <property type="reaction ID" value="UER00711"/>
</dbReference>
<keyword evidence="5 13" id="KW-0547">Nucleotide-binding</keyword>
<keyword evidence="2 13" id="KW-0444">Lipid biosynthesis</keyword>
<dbReference type="GO" id="GO:0005524">
    <property type="term" value="F:ATP binding"/>
    <property type="evidence" value="ECO:0007669"/>
    <property type="project" value="UniProtKB-KW"/>
</dbReference>
<evidence type="ECO:0000256" key="6">
    <source>
        <dbReference type="ARBA" id="ARBA00022771"/>
    </source>
</evidence>
<keyword evidence="4 13" id="KW-0479">Metal-binding</keyword>
<dbReference type="PROSITE" id="PS50980">
    <property type="entry name" value="COA_CT_NTER"/>
    <property type="match status" value="1"/>
</dbReference>
<evidence type="ECO:0000256" key="10">
    <source>
        <dbReference type="ARBA" id="ARBA00023098"/>
    </source>
</evidence>
<feature type="domain" description="CoA carboxyltransferase N-terminal" evidence="14">
    <location>
        <begin position="26"/>
        <end position="281"/>
    </location>
</feature>
<comment type="pathway">
    <text evidence="13">Lipid metabolism; malonyl-CoA biosynthesis; malonyl-CoA from acetyl-CoA: step 1/1.</text>
</comment>
<dbReference type="GO" id="GO:0016743">
    <property type="term" value="F:carboxyl- or carbamoyltransferase activity"/>
    <property type="evidence" value="ECO:0007669"/>
    <property type="project" value="UniProtKB-UniRule"/>
</dbReference>